<name>A0A5C8IMX1_9BACT</name>
<dbReference type="EMBL" id="VRTY01000156">
    <property type="protein sequence ID" value="TXK22429.1"/>
    <property type="molecule type" value="Genomic_DNA"/>
</dbReference>
<dbReference type="Proteomes" id="UP000321926">
    <property type="component" value="Unassembled WGS sequence"/>
</dbReference>
<evidence type="ECO:0000313" key="2">
    <source>
        <dbReference type="Proteomes" id="UP000321926"/>
    </source>
</evidence>
<reference evidence="1 2" key="1">
    <citation type="submission" date="2019-08" db="EMBL/GenBank/DDBJ databases">
        <authorList>
            <person name="Shi S."/>
        </authorList>
    </citation>
    <scope>NUCLEOTIDE SEQUENCE [LARGE SCALE GENOMIC DNA]</scope>
    <source>
        <strain evidence="1 2">GY10130</strain>
    </source>
</reference>
<sequence length="77" mass="8867">MNLQTEKLEIVRMLLNTNDKGLIQEVKALFKSHEADWWDEMSGQQKEVILEGLAQADQGQTVPHEEAVKMFGKWGLR</sequence>
<dbReference type="OrthoDB" id="1122071at2"/>
<protein>
    <recommendedName>
        <fullName evidence="3">Addiction module protein</fullName>
    </recommendedName>
</protein>
<accession>A0A5C8IMX1</accession>
<dbReference type="RefSeq" id="WP_147924126.1">
    <property type="nucleotide sequence ID" value="NZ_VRTY01000156.1"/>
</dbReference>
<evidence type="ECO:0008006" key="3">
    <source>
        <dbReference type="Google" id="ProtNLM"/>
    </source>
</evidence>
<keyword evidence="2" id="KW-1185">Reference proteome</keyword>
<organism evidence="1 2">
    <name type="scientific">Pontibacter qinzhouensis</name>
    <dbReference type="NCBI Taxonomy" id="2603253"/>
    <lineage>
        <taxon>Bacteria</taxon>
        <taxon>Pseudomonadati</taxon>
        <taxon>Bacteroidota</taxon>
        <taxon>Cytophagia</taxon>
        <taxon>Cytophagales</taxon>
        <taxon>Hymenobacteraceae</taxon>
        <taxon>Pontibacter</taxon>
    </lineage>
</organism>
<dbReference type="AlphaFoldDB" id="A0A5C8IMX1"/>
<evidence type="ECO:0000313" key="1">
    <source>
        <dbReference type="EMBL" id="TXK22429.1"/>
    </source>
</evidence>
<comment type="caution">
    <text evidence="1">The sequence shown here is derived from an EMBL/GenBank/DDBJ whole genome shotgun (WGS) entry which is preliminary data.</text>
</comment>
<proteinExistence type="predicted"/>
<gene>
    <name evidence="1" type="ORF">FVR03_23010</name>
</gene>